<comment type="similarity">
    <text evidence="1">Belongs to the krueppel C2H2-type zinc-finger protein family.</text>
</comment>
<feature type="region of interest" description="Disordered" evidence="10">
    <location>
        <begin position="1"/>
        <end position="76"/>
    </location>
</feature>
<protein>
    <submittedName>
        <fullName evidence="12">KLTH0H08800p</fullName>
    </submittedName>
</protein>
<dbReference type="EMBL" id="CU928180">
    <property type="protein sequence ID" value="CAR30395.1"/>
    <property type="molecule type" value="Genomic_DNA"/>
</dbReference>
<dbReference type="InParanoid" id="C5E2Y4"/>
<keyword evidence="8" id="KW-0539">Nucleus</keyword>
<dbReference type="FunFam" id="3.30.160.60:FF:001732">
    <property type="entry name" value="Zgc:162936"/>
    <property type="match status" value="1"/>
</dbReference>
<dbReference type="GO" id="GO:0000785">
    <property type="term" value="C:chromatin"/>
    <property type="evidence" value="ECO:0007669"/>
    <property type="project" value="TreeGrafter"/>
</dbReference>
<keyword evidence="13" id="KW-1185">Reference proteome</keyword>
<evidence type="ECO:0000256" key="6">
    <source>
        <dbReference type="ARBA" id="ARBA00023015"/>
    </source>
</evidence>
<dbReference type="GO" id="GO:0000978">
    <property type="term" value="F:RNA polymerase II cis-regulatory region sequence-specific DNA binding"/>
    <property type="evidence" value="ECO:0007669"/>
    <property type="project" value="TreeGrafter"/>
</dbReference>
<gene>
    <name evidence="12" type="ordered locus">KLTH0H08800g</name>
</gene>
<evidence type="ECO:0000256" key="3">
    <source>
        <dbReference type="ARBA" id="ARBA00022737"/>
    </source>
</evidence>
<dbReference type="GeneID" id="8294581"/>
<evidence type="ECO:0000313" key="13">
    <source>
        <dbReference type="Proteomes" id="UP000002036"/>
    </source>
</evidence>
<dbReference type="eggNOG" id="KOG1721">
    <property type="taxonomic scope" value="Eukaryota"/>
</dbReference>
<keyword evidence="6" id="KW-0805">Transcription regulation</keyword>
<evidence type="ECO:0000313" key="12">
    <source>
        <dbReference type="EMBL" id="CAR30395.1"/>
    </source>
</evidence>
<evidence type="ECO:0000256" key="9">
    <source>
        <dbReference type="PROSITE-ProRule" id="PRU00042"/>
    </source>
</evidence>
<feature type="compositionally biased region" description="Pro residues" evidence="10">
    <location>
        <begin position="57"/>
        <end position="76"/>
    </location>
</feature>
<keyword evidence="4 9" id="KW-0863">Zinc-finger</keyword>
<evidence type="ECO:0000259" key="11">
    <source>
        <dbReference type="PROSITE" id="PS50157"/>
    </source>
</evidence>
<dbReference type="GO" id="GO:0045893">
    <property type="term" value="P:positive regulation of DNA-templated transcription"/>
    <property type="evidence" value="ECO:0007669"/>
    <property type="project" value="UniProtKB-ARBA"/>
</dbReference>
<dbReference type="AlphaFoldDB" id="C5E2Y4"/>
<evidence type="ECO:0000256" key="5">
    <source>
        <dbReference type="ARBA" id="ARBA00022833"/>
    </source>
</evidence>
<evidence type="ECO:0000256" key="4">
    <source>
        <dbReference type="ARBA" id="ARBA00022771"/>
    </source>
</evidence>
<keyword evidence="5" id="KW-0862">Zinc</keyword>
<sequence>MGLIEERGRDASQERGRGESQERGGRSLSEILREVKKPEIRSRARRGEGDAARDPHVPPPLTPTPPLVHTPPMVHTPPLPQSALPFAHMAPLAHPAALAVPARAPPSATLHECHVCGKTFSRPSGLNTHALIHTGHQPFVCDVPHCGKRFNVKSNLIRHKKIHDKPRD</sequence>
<dbReference type="KEGG" id="lth:KLTH0H08800g"/>
<feature type="domain" description="C2H2-type" evidence="11">
    <location>
        <begin position="111"/>
        <end position="138"/>
    </location>
</feature>
<dbReference type="PROSITE" id="PS50157">
    <property type="entry name" value="ZINC_FINGER_C2H2_2"/>
    <property type="match status" value="2"/>
</dbReference>
<evidence type="ECO:0000256" key="10">
    <source>
        <dbReference type="SAM" id="MobiDB-lite"/>
    </source>
</evidence>
<proteinExistence type="inferred from homology"/>
<dbReference type="RefSeq" id="XP_002556257.1">
    <property type="nucleotide sequence ID" value="XM_002556211.1"/>
</dbReference>
<dbReference type="OrthoDB" id="6077919at2759"/>
<dbReference type="SUPFAM" id="SSF57667">
    <property type="entry name" value="beta-beta-alpha zinc fingers"/>
    <property type="match status" value="1"/>
</dbReference>
<evidence type="ECO:0000256" key="8">
    <source>
        <dbReference type="ARBA" id="ARBA00023242"/>
    </source>
</evidence>
<reference evidence="12 13" key="1">
    <citation type="journal article" date="2009" name="Genome Res.">
        <title>Comparative genomics of protoploid Saccharomycetaceae.</title>
        <authorList>
            <consortium name="The Genolevures Consortium"/>
            <person name="Souciet J.-L."/>
            <person name="Dujon B."/>
            <person name="Gaillardin C."/>
            <person name="Johnston M."/>
            <person name="Baret P.V."/>
            <person name="Cliften P."/>
            <person name="Sherman D.J."/>
            <person name="Weissenbach J."/>
            <person name="Westhof E."/>
            <person name="Wincker P."/>
            <person name="Jubin C."/>
            <person name="Poulain J."/>
            <person name="Barbe V."/>
            <person name="Segurens B."/>
            <person name="Artiguenave F."/>
            <person name="Anthouard V."/>
            <person name="Vacherie B."/>
            <person name="Val M.-E."/>
            <person name="Fulton R.S."/>
            <person name="Minx P."/>
            <person name="Wilson R."/>
            <person name="Durrens P."/>
            <person name="Jean G."/>
            <person name="Marck C."/>
            <person name="Martin T."/>
            <person name="Nikolski M."/>
            <person name="Rolland T."/>
            <person name="Seret M.-L."/>
            <person name="Casaregola S."/>
            <person name="Despons L."/>
            <person name="Fairhead C."/>
            <person name="Fischer G."/>
            <person name="Lafontaine I."/>
            <person name="Leh V."/>
            <person name="Lemaire M."/>
            <person name="de Montigny J."/>
            <person name="Neuveglise C."/>
            <person name="Thierry A."/>
            <person name="Blanc-Lenfle I."/>
            <person name="Bleykasten C."/>
            <person name="Diffels J."/>
            <person name="Fritsch E."/>
            <person name="Frangeul L."/>
            <person name="Goeffon A."/>
            <person name="Jauniaux N."/>
            <person name="Kachouri-Lafond R."/>
            <person name="Payen C."/>
            <person name="Potier S."/>
            <person name="Pribylova L."/>
            <person name="Ozanne C."/>
            <person name="Richard G.-F."/>
            <person name="Sacerdot C."/>
            <person name="Straub M.-L."/>
            <person name="Talla E."/>
        </authorList>
    </citation>
    <scope>NUCLEOTIDE SEQUENCE [LARGE SCALE GENOMIC DNA]</scope>
    <source>
        <strain evidence="13">ATCC 56472 / CBS 6340 / NRRL Y-8284</strain>
    </source>
</reference>
<dbReference type="FunFam" id="3.30.160.60:FF:000761">
    <property type="entry name" value="Zinc finger protein 449"/>
    <property type="match status" value="1"/>
</dbReference>
<dbReference type="Gene3D" id="3.30.160.60">
    <property type="entry name" value="Classic Zinc Finger"/>
    <property type="match status" value="2"/>
</dbReference>
<dbReference type="PANTHER" id="PTHR14003">
    <property type="entry name" value="TRANSCRIPTIONAL REPRESSOR PROTEIN YY"/>
    <property type="match status" value="1"/>
</dbReference>
<dbReference type="Proteomes" id="UP000002036">
    <property type="component" value="Chromosome H"/>
</dbReference>
<evidence type="ECO:0000256" key="7">
    <source>
        <dbReference type="ARBA" id="ARBA00023163"/>
    </source>
</evidence>
<feature type="domain" description="C2H2-type" evidence="11">
    <location>
        <begin position="139"/>
        <end position="168"/>
    </location>
</feature>
<dbReference type="GO" id="GO:0008270">
    <property type="term" value="F:zinc ion binding"/>
    <property type="evidence" value="ECO:0007669"/>
    <property type="project" value="UniProtKB-KW"/>
</dbReference>
<dbReference type="HOGENOM" id="CLU_1586773_0_0_1"/>
<dbReference type="InterPro" id="IPR036236">
    <property type="entry name" value="Znf_C2H2_sf"/>
</dbReference>
<keyword evidence="7" id="KW-0804">Transcription</keyword>
<organism evidence="12 13">
    <name type="scientific">Lachancea thermotolerans (strain ATCC 56472 / CBS 6340 / NRRL Y-8284)</name>
    <name type="common">Yeast</name>
    <name type="synonym">Kluyveromyces thermotolerans</name>
    <dbReference type="NCBI Taxonomy" id="559295"/>
    <lineage>
        <taxon>Eukaryota</taxon>
        <taxon>Fungi</taxon>
        <taxon>Dikarya</taxon>
        <taxon>Ascomycota</taxon>
        <taxon>Saccharomycotina</taxon>
        <taxon>Saccharomycetes</taxon>
        <taxon>Saccharomycetales</taxon>
        <taxon>Saccharomycetaceae</taxon>
        <taxon>Lachancea</taxon>
    </lineage>
</organism>
<dbReference type="PANTHER" id="PTHR14003:SF19">
    <property type="entry name" value="YY2 TRANSCRIPTION FACTOR"/>
    <property type="match status" value="1"/>
</dbReference>
<dbReference type="SMART" id="SM00355">
    <property type="entry name" value="ZnF_C2H2"/>
    <property type="match status" value="2"/>
</dbReference>
<feature type="compositionally biased region" description="Basic and acidic residues" evidence="10">
    <location>
        <begin position="1"/>
        <end position="56"/>
    </location>
</feature>
<evidence type="ECO:0000256" key="2">
    <source>
        <dbReference type="ARBA" id="ARBA00022723"/>
    </source>
</evidence>
<accession>C5E2Y4</accession>
<dbReference type="Pfam" id="PF00096">
    <property type="entry name" value="zf-C2H2"/>
    <property type="match status" value="2"/>
</dbReference>
<dbReference type="OMA" id="ATLHECH"/>
<dbReference type="PROSITE" id="PS00028">
    <property type="entry name" value="ZINC_FINGER_C2H2_1"/>
    <property type="match status" value="2"/>
</dbReference>
<name>C5E2Y4_LACTC</name>
<dbReference type="GO" id="GO:0005667">
    <property type="term" value="C:transcription regulator complex"/>
    <property type="evidence" value="ECO:0007669"/>
    <property type="project" value="TreeGrafter"/>
</dbReference>
<dbReference type="InterPro" id="IPR013087">
    <property type="entry name" value="Znf_C2H2_type"/>
</dbReference>
<keyword evidence="3" id="KW-0677">Repeat</keyword>
<keyword evidence="2" id="KW-0479">Metal-binding</keyword>
<evidence type="ECO:0000256" key="1">
    <source>
        <dbReference type="ARBA" id="ARBA00006991"/>
    </source>
</evidence>
<dbReference type="GO" id="GO:0000981">
    <property type="term" value="F:DNA-binding transcription factor activity, RNA polymerase II-specific"/>
    <property type="evidence" value="ECO:0007669"/>
    <property type="project" value="TreeGrafter"/>
</dbReference>